<feature type="signal peptide" evidence="2">
    <location>
        <begin position="1"/>
        <end position="23"/>
    </location>
</feature>
<dbReference type="AlphaFoldDB" id="C0GEF3"/>
<dbReference type="OrthoDB" id="3075841at2"/>
<gene>
    <name evidence="3" type="ORF">DealDRAFT_0862</name>
</gene>
<feature type="region of interest" description="Disordered" evidence="1">
    <location>
        <begin position="124"/>
        <end position="144"/>
    </location>
</feature>
<protein>
    <recommendedName>
        <fullName evidence="5">DUF2680 domain-containing protein</fullName>
    </recommendedName>
</protein>
<proteinExistence type="predicted"/>
<name>C0GEF3_DETAL</name>
<evidence type="ECO:0000313" key="4">
    <source>
        <dbReference type="Proteomes" id="UP000006443"/>
    </source>
</evidence>
<organism evidence="3 4">
    <name type="scientific">Dethiobacter alkaliphilus AHT 1</name>
    <dbReference type="NCBI Taxonomy" id="555088"/>
    <lineage>
        <taxon>Bacteria</taxon>
        <taxon>Bacillati</taxon>
        <taxon>Bacillota</taxon>
        <taxon>Dethiobacteria</taxon>
        <taxon>Dethiobacterales</taxon>
        <taxon>Dethiobacteraceae</taxon>
        <taxon>Dethiobacter</taxon>
    </lineage>
</organism>
<reference evidence="3 4" key="1">
    <citation type="submission" date="2009-02" db="EMBL/GenBank/DDBJ databases">
        <title>Sequencing of the draft genome and assembly of Dethiobacter alkaliphilus AHT 1.</title>
        <authorList>
            <consortium name="US DOE Joint Genome Institute (JGI-PGF)"/>
            <person name="Lucas S."/>
            <person name="Copeland A."/>
            <person name="Lapidus A."/>
            <person name="Glavina del Rio T."/>
            <person name="Dalin E."/>
            <person name="Tice H."/>
            <person name="Bruce D."/>
            <person name="Goodwin L."/>
            <person name="Pitluck S."/>
            <person name="Larimer F."/>
            <person name="Land M.L."/>
            <person name="Hauser L."/>
            <person name="Muyzer G."/>
        </authorList>
    </citation>
    <scope>NUCLEOTIDE SEQUENCE [LARGE SCALE GENOMIC DNA]</scope>
    <source>
        <strain evidence="3 4">AHT 1</strain>
    </source>
</reference>
<dbReference type="RefSeq" id="WP_008515202.1">
    <property type="nucleotide sequence ID" value="NZ_ACJM01000003.1"/>
</dbReference>
<comment type="caution">
    <text evidence="3">The sequence shown here is derived from an EMBL/GenBank/DDBJ whole genome shotgun (WGS) entry which is preliminary data.</text>
</comment>
<dbReference type="Proteomes" id="UP000006443">
    <property type="component" value="Unassembled WGS sequence"/>
</dbReference>
<keyword evidence="2" id="KW-0732">Signal</keyword>
<keyword evidence="4" id="KW-1185">Reference proteome</keyword>
<evidence type="ECO:0000256" key="1">
    <source>
        <dbReference type="SAM" id="MobiDB-lite"/>
    </source>
</evidence>
<accession>C0GEF3</accession>
<feature type="compositionally biased region" description="Low complexity" evidence="1">
    <location>
        <begin position="130"/>
        <end position="144"/>
    </location>
</feature>
<dbReference type="STRING" id="555088.DealDRAFT_0862"/>
<evidence type="ECO:0000313" key="3">
    <source>
        <dbReference type="EMBL" id="EEG78447.1"/>
    </source>
</evidence>
<sequence>MRKGVVAVLVLGLLVALSVSAFAGEGFGRNAQEGSMGLGQGVTRPYIAEALDMDEEALRDARREGKSMIGVAESRGVSADELVDSVVDFRREQMALMVEEGRVTAEHAEQCEEIMETRIRENLERVPEPRGGQMEQRQMMQGKR</sequence>
<evidence type="ECO:0000256" key="2">
    <source>
        <dbReference type="SAM" id="SignalP"/>
    </source>
</evidence>
<evidence type="ECO:0008006" key="5">
    <source>
        <dbReference type="Google" id="ProtNLM"/>
    </source>
</evidence>
<dbReference type="EMBL" id="ACJM01000003">
    <property type="protein sequence ID" value="EEG78447.1"/>
    <property type="molecule type" value="Genomic_DNA"/>
</dbReference>
<feature type="chain" id="PRO_5002897024" description="DUF2680 domain-containing protein" evidence="2">
    <location>
        <begin position="24"/>
        <end position="144"/>
    </location>
</feature>